<protein>
    <recommendedName>
        <fullName evidence="6">CENP-V/GFA domain-containing protein</fullName>
    </recommendedName>
</protein>
<dbReference type="SUPFAM" id="SSF51316">
    <property type="entry name" value="Mss4-like"/>
    <property type="match status" value="1"/>
</dbReference>
<dbReference type="PROSITE" id="PS51891">
    <property type="entry name" value="CENP_V_GFA"/>
    <property type="match status" value="1"/>
</dbReference>
<feature type="compositionally biased region" description="Basic and acidic residues" evidence="4">
    <location>
        <begin position="351"/>
        <end position="360"/>
    </location>
</feature>
<evidence type="ECO:0000256" key="2">
    <source>
        <dbReference type="ARBA" id="ARBA00022723"/>
    </source>
</evidence>
<proteinExistence type="inferred from homology"/>
<feature type="transmembrane region" description="Helical" evidence="5">
    <location>
        <begin position="44"/>
        <end position="65"/>
    </location>
</feature>
<sequence>MLRSISQPIAINTTSNVKFSPGFCRPGEVAETGMRGEDFEISQLAIPLVTVLISFLAYTSQYFFHNFEAAPLTLDEGWAINLFALCIWVTYFRACFVDPGRLDPKGKPVAPARQEEDQSTGRKRWCRRCEAYKPPRAHHCKTCKRYDAAQADTKNHFAHIFSIKMHPENGSSLSVDLQLRYLGPSVGQLIHLFVLIVVNTVTWLGIFILLVRTLYSVLFNITTIESWEIERHDTLVRRARVLGGSLEGPGGVQVRIRKQEFPYDIGLFPNIAQAMGGTINIFSWFWPFAATPDRKTGWEFETNGFEDAATTWPPPDPDRIPMPTGGLSVNEPDIPLSYASARDQVKAFEMRQAADMDRRRPYSQVQRRKRFHERLQDEPLYESDEERERQPGPVYGDGPDEGEESWRNAEGERLRDFGVDEDVEFYDEDDLPLGLLIERKRRHVRITLPQQPENSIVCHCDNCKKVGGAFSINYFIPEDNMTIEDPSKTLKIYEDPNTATGNRNFCSNCGSAIFTKTPKAPGKVFLKATLFPTVAPKGGEVFAESKLQL</sequence>
<dbReference type="InterPro" id="IPR039859">
    <property type="entry name" value="PFA4/ZDH16/20/ERF2-like"/>
</dbReference>
<keyword evidence="8" id="KW-1185">Reference proteome</keyword>
<dbReference type="Pfam" id="PF04828">
    <property type="entry name" value="GFA"/>
    <property type="match status" value="1"/>
</dbReference>
<feature type="region of interest" description="Disordered" evidence="4">
    <location>
        <begin position="351"/>
        <end position="406"/>
    </location>
</feature>
<dbReference type="OrthoDB" id="331948at2759"/>
<evidence type="ECO:0000313" key="7">
    <source>
        <dbReference type="EMBL" id="KAJ5085218.1"/>
    </source>
</evidence>
<evidence type="ECO:0000313" key="8">
    <source>
        <dbReference type="Proteomes" id="UP001149074"/>
    </source>
</evidence>
<feature type="domain" description="CENP-V/GFA" evidence="6">
    <location>
        <begin position="432"/>
        <end position="549"/>
    </location>
</feature>
<reference evidence="7" key="1">
    <citation type="submission" date="2022-11" db="EMBL/GenBank/DDBJ databases">
        <authorList>
            <person name="Petersen C."/>
        </authorList>
    </citation>
    <scope>NUCLEOTIDE SEQUENCE</scope>
    <source>
        <strain evidence="7">IBT 30761</strain>
    </source>
</reference>
<dbReference type="InterPro" id="IPR006913">
    <property type="entry name" value="CENP-V/GFA"/>
</dbReference>
<dbReference type="GO" id="GO:0016846">
    <property type="term" value="F:carbon-sulfur lyase activity"/>
    <property type="evidence" value="ECO:0007669"/>
    <property type="project" value="InterPro"/>
</dbReference>
<comment type="similarity">
    <text evidence="1">Belongs to the Gfa family.</text>
</comment>
<dbReference type="AlphaFoldDB" id="A0A9W9ENQ7"/>
<dbReference type="GO" id="GO:0046872">
    <property type="term" value="F:metal ion binding"/>
    <property type="evidence" value="ECO:0007669"/>
    <property type="project" value="UniProtKB-KW"/>
</dbReference>
<organism evidence="7 8">
    <name type="scientific">Penicillium argentinense</name>
    <dbReference type="NCBI Taxonomy" id="1131581"/>
    <lineage>
        <taxon>Eukaryota</taxon>
        <taxon>Fungi</taxon>
        <taxon>Dikarya</taxon>
        <taxon>Ascomycota</taxon>
        <taxon>Pezizomycotina</taxon>
        <taxon>Eurotiomycetes</taxon>
        <taxon>Eurotiomycetidae</taxon>
        <taxon>Eurotiales</taxon>
        <taxon>Aspergillaceae</taxon>
        <taxon>Penicillium</taxon>
    </lineage>
</organism>
<feature type="transmembrane region" description="Helical" evidence="5">
    <location>
        <begin position="189"/>
        <end position="211"/>
    </location>
</feature>
<reference evidence="7" key="2">
    <citation type="journal article" date="2023" name="IMA Fungus">
        <title>Comparative genomic study of the Penicillium genus elucidates a diverse pangenome and 15 lateral gene transfer events.</title>
        <authorList>
            <person name="Petersen C."/>
            <person name="Sorensen T."/>
            <person name="Nielsen M.R."/>
            <person name="Sondergaard T.E."/>
            <person name="Sorensen J.L."/>
            <person name="Fitzpatrick D.A."/>
            <person name="Frisvad J.C."/>
            <person name="Nielsen K.L."/>
        </authorList>
    </citation>
    <scope>NUCLEOTIDE SEQUENCE</scope>
    <source>
        <strain evidence="7">IBT 30761</strain>
    </source>
</reference>
<gene>
    <name evidence="7" type="ORF">N7532_009989</name>
</gene>
<keyword evidence="3" id="KW-0862">Zinc</keyword>
<dbReference type="EMBL" id="JAPQKI010000010">
    <property type="protein sequence ID" value="KAJ5085218.1"/>
    <property type="molecule type" value="Genomic_DNA"/>
</dbReference>
<keyword evidence="5" id="KW-1133">Transmembrane helix</keyword>
<dbReference type="PROSITE" id="PS50216">
    <property type="entry name" value="DHHC"/>
    <property type="match status" value="1"/>
</dbReference>
<feature type="transmembrane region" description="Helical" evidence="5">
    <location>
        <begin position="77"/>
        <end position="96"/>
    </location>
</feature>
<dbReference type="RefSeq" id="XP_056469896.1">
    <property type="nucleotide sequence ID" value="XM_056622480.1"/>
</dbReference>
<dbReference type="PANTHER" id="PTHR12246">
    <property type="entry name" value="PALMITOYLTRANSFERASE ZDHHC16"/>
    <property type="match status" value="1"/>
</dbReference>
<keyword evidence="5" id="KW-0812">Transmembrane</keyword>
<keyword evidence="5" id="KW-0472">Membrane</keyword>
<evidence type="ECO:0000256" key="1">
    <source>
        <dbReference type="ARBA" id="ARBA00005495"/>
    </source>
</evidence>
<dbReference type="InterPro" id="IPR011057">
    <property type="entry name" value="Mss4-like_sf"/>
</dbReference>
<name>A0A9W9ENQ7_9EURO</name>
<evidence type="ECO:0000256" key="4">
    <source>
        <dbReference type="SAM" id="MobiDB-lite"/>
    </source>
</evidence>
<evidence type="ECO:0000259" key="6">
    <source>
        <dbReference type="PROSITE" id="PS51891"/>
    </source>
</evidence>
<dbReference type="GeneID" id="81361459"/>
<accession>A0A9W9ENQ7</accession>
<dbReference type="GO" id="GO:0016409">
    <property type="term" value="F:palmitoyltransferase activity"/>
    <property type="evidence" value="ECO:0007669"/>
    <property type="project" value="InterPro"/>
</dbReference>
<dbReference type="Proteomes" id="UP001149074">
    <property type="component" value="Unassembled WGS sequence"/>
</dbReference>
<keyword evidence="2" id="KW-0479">Metal-binding</keyword>
<comment type="caution">
    <text evidence="7">The sequence shown here is derived from an EMBL/GenBank/DDBJ whole genome shotgun (WGS) entry which is preliminary data.</text>
</comment>
<evidence type="ECO:0000256" key="3">
    <source>
        <dbReference type="ARBA" id="ARBA00022833"/>
    </source>
</evidence>
<dbReference type="Gene3D" id="3.90.1590.10">
    <property type="entry name" value="glutathione-dependent formaldehyde- activating enzyme (gfa)"/>
    <property type="match status" value="1"/>
</dbReference>
<evidence type="ECO:0000256" key="5">
    <source>
        <dbReference type="SAM" id="Phobius"/>
    </source>
</evidence>